<dbReference type="AlphaFoldDB" id="A0A803JT02"/>
<evidence type="ECO:0000313" key="2">
    <source>
        <dbReference type="Ensembl" id="ENSXETP00000111132"/>
    </source>
</evidence>
<accession>A0A803JT02</accession>
<dbReference type="Ensembl" id="ENSXETT00000109851">
    <property type="protein sequence ID" value="ENSXETP00000111132"/>
    <property type="gene ID" value="ENSXETG00000046738"/>
</dbReference>
<name>A0A803JT02_XENTR</name>
<dbReference type="InParanoid" id="A0A803JT02"/>
<evidence type="ECO:0000256" key="1">
    <source>
        <dbReference type="SAM" id="SignalP"/>
    </source>
</evidence>
<feature type="signal peptide" evidence="1">
    <location>
        <begin position="1"/>
        <end position="21"/>
    </location>
</feature>
<organism evidence="2">
    <name type="scientific">Xenopus tropicalis</name>
    <name type="common">Western clawed frog</name>
    <name type="synonym">Silurana tropicalis</name>
    <dbReference type="NCBI Taxonomy" id="8364"/>
    <lineage>
        <taxon>Eukaryota</taxon>
        <taxon>Metazoa</taxon>
        <taxon>Chordata</taxon>
        <taxon>Craniata</taxon>
        <taxon>Vertebrata</taxon>
        <taxon>Euteleostomi</taxon>
        <taxon>Amphibia</taxon>
        <taxon>Batrachia</taxon>
        <taxon>Anura</taxon>
        <taxon>Pipoidea</taxon>
        <taxon>Pipidae</taxon>
        <taxon>Xenopodinae</taxon>
        <taxon>Xenopus</taxon>
        <taxon>Silurana</taxon>
    </lineage>
</organism>
<reference evidence="2" key="2">
    <citation type="submission" date="2021-03" db="UniProtKB">
        <authorList>
            <consortium name="Ensembl"/>
        </authorList>
    </citation>
    <scope>IDENTIFICATION</scope>
</reference>
<feature type="chain" id="PRO_5030697316" evidence="1">
    <location>
        <begin position="22"/>
        <end position="198"/>
    </location>
</feature>
<dbReference type="GeneTree" id="ENSGT01070000257195"/>
<sequence length="198" mass="21504">MKFAVAFLLVIISGHFDNSGATVQQSCLDQLFQKDAPEFVQQLGNLLCNYQLAKKTQNQELFIAFLKGVNSILGNVGCTVDDLLGIKMVPTLQNAEDIADKVAIILFDFLNSIFATVSDVLNDLPSVLSDIVDTLLPEVAAALKVLEHIEDVKDATCDVLEDLLPVVADVLKLGGDILTDIYNDLGIKEEKRSLPLAS</sequence>
<keyword evidence="1" id="KW-0732">Signal</keyword>
<proteinExistence type="predicted"/>
<protein>
    <submittedName>
        <fullName evidence="2">Uncharacterized protein</fullName>
    </submittedName>
</protein>
<reference evidence="2" key="1">
    <citation type="journal article" date="2010" name="Science">
        <title>The genome of the Western clawed frog Xenopus tropicalis.</title>
        <authorList>
            <person name="Hellsten U."/>
            <person name="Harland R.M."/>
            <person name="Gilchrist M.J."/>
            <person name="Hendrix D."/>
            <person name="Jurka J."/>
            <person name="Kapitonov V."/>
            <person name="Ovcharenko I."/>
            <person name="Putnam N.H."/>
            <person name="Shu S."/>
            <person name="Taher L."/>
            <person name="Blitz I.L."/>
            <person name="Blumberg B."/>
            <person name="Dichmann D.S."/>
            <person name="Dubchak I."/>
            <person name="Amaya E."/>
            <person name="Detter J.C."/>
            <person name="Fletcher R."/>
            <person name="Gerhard D.S."/>
            <person name="Goodstein D."/>
            <person name="Graves T."/>
            <person name="Grigoriev I.V."/>
            <person name="Grimwood J."/>
            <person name="Kawashima T."/>
            <person name="Lindquist E."/>
            <person name="Lucas S.M."/>
            <person name="Mead P.E."/>
            <person name="Mitros T."/>
            <person name="Ogino H."/>
            <person name="Ohta Y."/>
            <person name="Poliakov A.V."/>
            <person name="Pollet N."/>
            <person name="Robert J."/>
            <person name="Salamov A."/>
            <person name="Sater A.K."/>
            <person name="Schmutz J."/>
            <person name="Terry A."/>
            <person name="Vize P.D."/>
            <person name="Warren W.C."/>
            <person name="Wells D."/>
            <person name="Wills A."/>
            <person name="Wilson R.K."/>
            <person name="Zimmerman L.B."/>
            <person name="Zorn A.M."/>
            <person name="Grainger R."/>
            <person name="Grammer T."/>
            <person name="Khokha M.K."/>
            <person name="Richardson P.M."/>
            <person name="Rokhsar D.S."/>
        </authorList>
    </citation>
    <scope>NUCLEOTIDE SEQUENCE [LARGE SCALE GENOMIC DNA]</scope>
    <source>
        <strain evidence="2">Nigerian</strain>
    </source>
</reference>